<evidence type="ECO:0000256" key="1">
    <source>
        <dbReference type="SAM" id="MobiDB-lite"/>
    </source>
</evidence>
<sequence length="162" mass="16189">MSTTTQSTTSSDPRRRTTDVPPTPSVLRISHGAAPAGGADPAGQSGQPQAAAARPGEAGNPYPTHGGGYDRGGYYGSYYGSALPPIPPPPSPAYAIPAARAPASSYDTAARAAAAVDSTRIATEVADVLKPTIAAAQSRSEQAAASAVEALAGGKGRSQRCR</sequence>
<evidence type="ECO:0000313" key="2">
    <source>
        <dbReference type="EMBL" id="EJD33680.1"/>
    </source>
</evidence>
<feature type="compositionally biased region" description="Gly residues" evidence="1">
    <location>
        <begin position="65"/>
        <end position="75"/>
    </location>
</feature>
<dbReference type="InParanoid" id="J0WMU8"/>
<organism evidence="2 3">
    <name type="scientific">Auricularia subglabra (strain TFB-10046 / SS5)</name>
    <name type="common">White-rot fungus</name>
    <name type="synonym">Auricularia delicata (strain TFB10046)</name>
    <dbReference type="NCBI Taxonomy" id="717982"/>
    <lineage>
        <taxon>Eukaryota</taxon>
        <taxon>Fungi</taxon>
        <taxon>Dikarya</taxon>
        <taxon>Basidiomycota</taxon>
        <taxon>Agaricomycotina</taxon>
        <taxon>Agaricomycetes</taxon>
        <taxon>Auriculariales</taxon>
        <taxon>Auriculariaceae</taxon>
        <taxon>Auricularia</taxon>
    </lineage>
</organism>
<dbReference type="EMBL" id="JH688120">
    <property type="protein sequence ID" value="EJD33680.1"/>
    <property type="molecule type" value="Genomic_DNA"/>
</dbReference>
<feature type="non-terminal residue" evidence="2">
    <location>
        <position position="162"/>
    </location>
</feature>
<accession>J0WMU8</accession>
<dbReference type="AlphaFoldDB" id="J0WMU8"/>
<feature type="compositionally biased region" description="Low complexity" evidence="1">
    <location>
        <begin position="93"/>
        <end position="102"/>
    </location>
</feature>
<reference evidence="3" key="1">
    <citation type="journal article" date="2012" name="Science">
        <title>The Paleozoic origin of enzymatic lignin decomposition reconstructed from 31 fungal genomes.</title>
        <authorList>
            <person name="Floudas D."/>
            <person name="Binder M."/>
            <person name="Riley R."/>
            <person name="Barry K."/>
            <person name="Blanchette R.A."/>
            <person name="Henrissat B."/>
            <person name="Martinez A.T."/>
            <person name="Otillar R."/>
            <person name="Spatafora J.W."/>
            <person name="Yadav J.S."/>
            <person name="Aerts A."/>
            <person name="Benoit I."/>
            <person name="Boyd A."/>
            <person name="Carlson A."/>
            <person name="Copeland A."/>
            <person name="Coutinho P.M."/>
            <person name="de Vries R.P."/>
            <person name="Ferreira P."/>
            <person name="Findley K."/>
            <person name="Foster B."/>
            <person name="Gaskell J."/>
            <person name="Glotzer D."/>
            <person name="Gorecki P."/>
            <person name="Heitman J."/>
            <person name="Hesse C."/>
            <person name="Hori C."/>
            <person name="Igarashi K."/>
            <person name="Jurgens J.A."/>
            <person name="Kallen N."/>
            <person name="Kersten P."/>
            <person name="Kohler A."/>
            <person name="Kuees U."/>
            <person name="Kumar T.K.A."/>
            <person name="Kuo A."/>
            <person name="LaButti K."/>
            <person name="Larrondo L.F."/>
            <person name="Lindquist E."/>
            <person name="Ling A."/>
            <person name="Lombard V."/>
            <person name="Lucas S."/>
            <person name="Lundell T."/>
            <person name="Martin R."/>
            <person name="McLaughlin D.J."/>
            <person name="Morgenstern I."/>
            <person name="Morin E."/>
            <person name="Murat C."/>
            <person name="Nagy L.G."/>
            <person name="Nolan M."/>
            <person name="Ohm R.A."/>
            <person name="Patyshakuliyeva A."/>
            <person name="Rokas A."/>
            <person name="Ruiz-Duenas F.J."/>
            <person name="Sabat G."/>
            <person name="Salamov A."/>
            <person name="Samejima M."/>
            <person name="Schmutz J."/>
            <person name="Slot J.C."/>
            <person name="St John F."/>
            <person name="Stenlid J."/>
            <person name="Sun H."/>
            <person name="Sun S."/>
            <person name="Syed K."/>
            <person name="Tsang A."/>
            <person name="Wiebenga A."/>
            <person name="Young D."/>
            <person name="Pisabarro A."/>
            <person name="Eastwood D.C."/>
            <person name="Martin F."/>
            <person name="Cullen D."/>
            <person name="Grigoriev I.V."/>
            <person name="Hibbett D.S."/>
        </authorList>
    </citation>
    <scope>NUCLEOTIDE SEQUENCE [LARGE SCALE GENOMIC DNA]</scope>
    <source>
        <strain evidence="3">TFB10046</strain>
    </source>
</reference>
<gene>
    <name evidence="2" type="ORF">AURDEDRAFT_131553</name>
</gene>
<proteinExistence type="predicted"/>
<dbReference type="KEGG" id="adl:AURDEDRAFT_131553"/>
<feature type="region of interest" description="Disordered" evidence="1">
    <location>
        <begin position="138"/>
        <end position="162"/>
    </location>
</feature>
<evidence type="ECO:0000313" key="3">
    <source>
        <dbReference type="Proteomes" id="UP000006514"/>
    </source>
</evidence>
<feature type="compositionally biased region" description="Low complexity" evidence="1">
    <location>
        <begin position="138"/>
        <end position="152"/>
    </location>
</feature>
<feature type="compositionally biased region" description="Low complexity" evidence="1">
    <location>
        <begin position="1"/>
        <end position="11"/>
    </location>
</feature>
<feature type="region of interest" description="Disordered" evidence="1">
    <location>
        <begin position="1"/>
        <end position="102"/>
    </location>
</feature>
<keyword evidence="3" id="KW-1185">Reference proteome</keyword>
<feature type="compositionally biased region" description="Low complexity" evidence="1">
    <location>
        <begin position="32"/>
        <end position="59"/>
    </location>
</feature>
<dbReference type="Proteomes" id="UP000006514">
    <property type="component" value="Unassembled WGS sequence"/>
</dbReference>
<name>J0WMU8_AURST</name>
<protein>
    <submittedName>
        <fullName evidence="2">Uncharacterized protein</fullName>
    </submittedName>
</protein>